<name>A0AAV2F8Z7_9ROSI</name>
<accession>A0AAV2F8Z7</accession>
<evidence type="ECO:0000313" key="2">
    <source>
        <dbReference type="Proteomes" id="UP001497516"/>
    </source>
</evidence>
<proteinExistence type="predicted"/>
<protein>
    <submittedName>
        <fullName evidence="1">Uncharacterized protein</fullName>
    </submittedName>
</protein>
<keyword evidence="2" id="KW-1185">Reference proteome</keyword>
<dbReference type="AlphaFoldDB" id="A0AAV2F8Z7"/>
<evidence type="ECO:0000313" key="1">
    <source>
        <dbReference type="EMBL" id="CAL1394165.1"/>
    </source>
</evidence>
<sequence length="66" mass="7092">MVPSGGDSRSSQANARHLGFMGSLSRRDSQPILRNFAGFVSLKKDEIWVLNMAADDLLLAASNPSS</sequence>
<gene>
    <name evidence="1" type="ORF">LTRI10_LOCUS34684</name>
</gene>
<reference evidence="1 2" key="1">
    <citation type="submission" date="2024-04" db="EMBL/GenBank/DDBJ databases">
        <authorList>
            <person name="Fracassetti M."/>
        </authorList>
    </citation>
    <scope>NUCLEOTIDE SEQUENCE [LARGE SCALE GENOMIC DNA]</scope>
</reference>
<dbReference type="EMBL" id="OZ034819">
    <property type="protein sequence ID" value="CAL1394165.1"/>
    <property type="molecule type" value="Genomic_DNA"/>
</dbReference>
<dbReference type="Proteomes" id="UP001497516">
    <property type="component" value="Chromosome 6"/>
</dbReference>
<organism evidence="1 2">
    <name type="scientific">Linum trigynum</name>
    <dbReference type="NCBI Taxonomy" id="586398"/>
    <lineage>
        <taxon>Eukaryota</taxon>
        <taxon>Viridiplantae</taxon>
        <taxon>Streptophyta</taxon>
        <taxon>Embryophyta</taxon>
        <taxon>Tracheophyta</taxon>
        <taxon>Spermatophyta</taxon>
        <taxon>Magnoliopsida</taxon>
        <taxon>eudicotyledons</taxon>
        <taxon>Gunneridae</taxon>
        <taxon>Pentapetalae</taxon>
        <taxon>rosids</taxon>
        <taxon>fabids</taxon>
        <taxon>Malpighiales</taxon>
        <taxon>Linaceae</taxon>
        <taxon>Linum</taxon>
    </lineage>
</organism>